<keyword evidence="6" id="KW-1185">Reference proteome</keyword>
<dbReference type="InterPro" id="IPR003439">
    <property type="entry name" value="ABC_transporter-like_ATP-bd"/>
</dbReference>
<dbReference type="RefSeq" id="WP_109624248.1">
    <property type="nucleotide sequence ID" value="NZ_CABJAT010000001.1"/>
</dbReference>
<dbReference type="GO" id="GO:0016887">
    <property type="term" value="F:ATP hydrolysis activity"/>
    <property type="evidence" value="ECO:0007669"/>
    <property type="project" value="InterPro"/>
</dbReference>
<dbReference type="GO" id="GO:0005524">
    <property type="term" value="F:ATP binding"/>
    <property type="evidence" value="ECO:0007669"/>
    <property type="project" value="UniProtKB-KW"/>
</dbReference>
<dbReference type="CDD" id="cd03230">
    <property type="entry name" value="ABC_DR_subfamily_A"/>
    <property type="match status" value="1"/>
</dbReference>
<keyword evidence="2" id="KW-0547">Nucleotide-binding</keyword>
<dbReference type="Pfam" id="PF00005">
    <property type="entry name" value="ABC_tran"/>
    <property type="match status" value="1"/>
</dbReference>
<organism evidence="5 6">
    <name type="scientific">Murimonas intestini</name>
    <dbReference type="NCBI Taxonomy" id="1337051"/>
    <lineage>
        <taxon>Bacteria</taxon>
        <taxon>Bacillati</taxon>
        <taxon>Bacillota</taxon>
        <taxon>Clostridia</taxon>
        <taxon>Lachnospirales</taxon>
        <taxon>Lachnospiraceae</taxon>
        <taxon>Murimonas</taxon>
    </lineage>
</organism>
<dbReference type="InterPro" id="IPR003593">
    <property type="entry name" value="AAA+_ATPase"/>
</dbReference>
<reference evidence="5 6" key="1">
    <citation type="submission" date="2018-05" db="EMBL/GenBank/DDBJ databases">
        <authorList>
            <person name="Goeker M."/>
            <person name="Huntemann M."/>
            <person name="Clum A."/>
            <person name="Pillay M."/>
            <person name="Palaniappan K."/>
            <person name="Varghese N."/>
            <person name="Mikhailova N."/>
            <person name="Stamatis D."/>
            <person name="Reddy T."/>
            <person name="Daum C."/>
            <person name="Shapiro N."/>
            <person name="Ivanova N."/>
            <person name="Kyrpides N."/>
            <person name="Woyke T."/>
        </authorList>
    </citation>
    <scope>NUCLEOTIDE SEQUENCE [LARGE SCALE GENOMIC DNA]</scope>
    <source>
        <strain evidence="5 6">DSM 26524</strain>
    </source>
</reference>
<dbReference type="PANTHER" id="PTHR42939">
    <property type="entry name" value="ABC TRANSPORTER ATP-BINDING PROTEIN ALBC-RELATED"/>
    <property type="match status" value="1"/>
</dbReference>
<dbReference type="InterPro" id="IPR027417">
    <property type="entry name" value="P-loop_NTPase"/>
</dbReference>
<evidence type="ECO:0000313" key="6">
    <source>
        <dbReference type="Proteomes" id="UP000245412"/>
    </source>
</evidence>
<proteinExistence type="predicted"/>
<dbReference type="PROSITE" id="PS50893">
    <property type="entry name" value="ABC_TRANSPORTER_2"/>
    <property type="match status" value="1"/>
</dbReference>
<dbReference type="EMBL" id="QGGY01000001">
    <property type="protein sequence ID" value="PWJ78803.1"/>
    <property type="molecule type" value="Genomic_DNA"/>
</dbReference>
<dbReference type="AlphaFoldDB" id="A0AB73T9A0"/>
<dbReference type="SUPFAM" id="SSF52540">
    <property type="entry name" value="P-loop containing nucleoside triphosphate hydrolases"/>
    <property type="match status" value="1"/>
</dbReference>
<keyword evidence="1" id="KW-0813">Transport</keyword>
<dbReference type="PANTHER" id="PTHR42939:SF3">
    <property type="entry name" value="ABC TRANSPORTER ATP-BINDING COMPONENT"/>
    <property type="match status" value="1"/>
</dbReference>
<protein>
    <submittedName>
        <fullName evidence="5">ABC-2 type transport system ATP-binding protein</fullName>
    </submittedName>
</protein>
<dbReference type="InterPro" id="IPR051782">
    <property type="entry name" value="ABC_Transporter_VariousFunc"/>
</dbReference>
<feature type="domain" description="ABC transporter" evidence="4">
    <location>
        <begin position="5"/>
        <end position="230"/>
    </location>
</feature>
<dbReference type="SMART" id="SM00382">
    <property type="entry name" value="AAA"/>
    <property type="match status" value="1"/>
</dbReference>
<evidence type="ECO:0000256" key="1">
    <source>
        <dbReference type="ARBA" id="ARBA00022448"/>
    </source>
</evidence>
<evidence type="ECO:0000259" key="4">
    <source>
        <dbReference type="PROSITE" id="PS50893"/>
    </source>
</evidence>
<dbReference type="Proteomes" id="UP000245412">
    <property type="component" value="Unassembled WGS sequence"/>
</dbReference>
<sequence>MKNAIEVRNLTKHYKNFSLDHISFDVPSGSIVGLVGENGAGKSTTLKAILNLIYPEEGTIKIFGKENTEDSLTRNQEIGVVFDECMFPGDMKLEQVGKMLSCIYANWDQRAFDMYQQKFRLPLDKCIKDFSRGMKMKTSIAGALSHNAKLLILDEATSGLDPMVRDEILDIFLDFIQDEEHSVLVSTHIISDLEKIADYITFIHDGKIHFSESKDELIYKYGIVRCNEKEYKNLEDKHIAGVKRNSFGYEVLVDNKPELEKRAHSFVIDKAGIEDIMLFMTKGELQ</sequence>
<evidence type="ECO:0000256" key="3">
    <source>
        <dbReference type="ARBA" id="ARBA00022840"/>
    </source>
</evidence>
<keyword evidence="3 5" id="KW-0067">ATP-binding</keyword>
<evidence type="ECO:0000256" key="2">
    <source>
        <dbReference type="ARBA" id="ARBA00022741"/>
    </source>
</evidence>
<evidence type="ECO:0000313" key="5">
    <source>
        <dbReference type="EMBL" id="PWJ78803.1"/>
    </source>
</evidence>
<accession>A0AB73T9A0</accession>
<gene>
    <name evidence="5" type="ORF">C7383_101172</name>
</gene>
<dbReference type="Gene3D" id="3.40.50.300">
    <property type="entry name" value="P-loop containing nucleotide triphosphate hydrolases"/>
    <property type="match status" value="1"/>
</dbReference>
<name>A0AB73T9A0_9FIRM</name>
<comment type="caution">
    <text evidence="5">The sequence shown here is derived from an EMBL/GenBank/DDBJ whole genome shotgun (WGS) entry which is preliminary data.</text>
</comment>